<accession>A0AAV1NKE7</accession>
<dbReference type="AlphaFoldDB" id="A0AAV1NKE7"/>
<dbReference type="Proteomes" id="UP001314229">
    <property type="component" value="Unassembled WGS sequence"/>
</dbReference>
<evidence type="ECO:0000313" key="2">
    <source>
        <dbReference type="Proteomes" id="UP001314229"/>
    </source>
</evidence>
<protein>
    <submittedName>
        <fullName evidence="1">Uncharacterized protein</fullName>
    </submittedName>
</protein>
<evidence type="ECO:0000313" key="1">
    <source>
        <dbReference type="EMBL" id="CAK6960006.1"/>
    </source>
</evidence>
<gene>
    <name evidence="1" type="ORF">FSCOSCO3_A001579</name>
</gene>
<keyword evidence="2" id="KW-1185">Reference proteome</keyword>
<reference evidence="1 2" key="1">
    <citation type="submission" date="2024-01" db="EMBL/GenBank/DDBJ databases">
        <authorList>
            <person name="Alioto T."/>
            <person name="Alioto T."/>
            <person name="Gomez Garrido J."/>
        </authorList>
    </citation>
    <scope>NUCLEOTIDE SEQUENCE [LARGE SCALE GENOMIC DNA]</scope>
</reference>
<sequence>MAWGQIGCHQPVRVMAAPAWYNTHFKKKRRNTSPVSARIWRPGPGAEEERLSALHWMLIMDPRHSRNLTTSAL</sequence>
<organism evidence="1 2">
    <name type="scientific">Scomber scombrus</name>
    <name type="common">Atlantic mackerel</name>
    <name type="synonym">Scomber vernalis</name>
    <dbReference type="NCBI Taxonomy" id="13677"/>
    <lineage>
        <taxon>Eukaryota</taxon>
        <taxon>Metazoa</taxon>
        <taxon>Chordata</taxon>
        <taxon>Craniata</taxon>
        <taxon>Vertebrata</taxon>
        <taxon>Euteleostomi</taxon>
        <taxon>Actinopterygii</taxon>
        <taxon>Neopterygii</taxon>
        <taxon>Teleostei</taxon>
        <taxon>Neoteleostei</taxon>
        <taxon>Acanthomorphata</taxon>
        <taxon>Pelagiaria</taxon>
        <taxon>Scombriformes</taxon>
        <taxon>Scombridae</taxon>
        <taxon>Scomber</taxon>
    </lineage>
</organism>
<proteinExistence type="predicted"/>
<name>A0AAV1NKE7_SCOSC</name>
<comment type="caution">
    <text evidence="1">The sequence shown here is derived from an EMBL/GenBank/DDBJ whole genome shotgun (WGS) entry which is preliminary data.</text>
</comment>
<dbReference type="EMBL" id="CAWUFR010000042">
    <property type="protein sequence ID" value="CAK6960006.1"/>
    <property type="molecule type" value="Genomic_DNA"/>
</dbReference>